<dbReference type="InterPro" id="IPR036867">
    <property type="entry name" value="R3H_dom_sf"/>
</dbReference>
<dbReference type="AlphaFoldDB" id="B6GDN0"/>
<dbReference type="InterPro" id="IPR015946">
    <property type="entry name" value="KH_dom-like_a/b"/>
</dbReference>
<dbReference type="GO" id="GO:0003723">
    <property type="term" value="F:RNA binding"/>
    <property type="evidence" value="ECO:0007669"/>
    <property type="project" value="InterPro"/>
</dbReference>
<name>B6GDN0_9ACTN</name>
<gene>
    <name evidence="2" type="ORF">COLSTE_02213</name>
</gene>
<evidence type="ECO:0000313" key="3">
    <source>
        <dbReference type="Proteomes" id="UP000003560"/>
    </source>
</evidence>
<proteinExistence type="predicted"/>
<evidence type="ECO:0000313" key="2">
    <source>
        <dbReference type="EMBL" id="EEA89669.1"/>
    </source>
</evidence>
<reference evidence="2 3" key="2">
    <citation type="submission" date="2008-10" db="EMBL/GenBank/DDBJ databases">
        <authorList>
            <person name="Fulton L."/>
            <person name="Clifton S."/>
            <person name="Fulton B."/>
            <person name="Xu J."/>
            <person name="Minx P."/>
            <person name="Pepin K.H."/>
            <person name="Johnson M."/>
            <person name="Thiruvilangam P."/>
            <person name="Bhonagiri V."/>
            <person name="Nash W.E."/>
            <person name="Mardis E.R."/>
            <person name="Wilson R.K."/>
        </authorList>
    </citation>
    <scope>NUCLEOTIDE SEQUENCE [LARGE SCALE GENOMIC DNA]</scope>
    <source>
        <strain evidence="2 3">DSM 13279</strain>
    </source>
</reference>
<reference evidence="2 3" key="1">
    <citation type="submission" date="2008-10" db="EMBL/GenBank/DDBJ databases">
        <title>Draft genome sequence of Collinsella stercoris (DSM 13279).</title>
        <authorList>
            <person name="Sudarsanam P."/>
            <person name="Ley R."/>
            <person name="Guruge J."/>
            <person name="Turnbaugh P.J."/>
            <person name="Mahowald M."/>
            <person name="Liep D."/>
            <person name="Gordon J."/>
        </authorList>
    </citation>
    <scope>NUCLEOTIDE SEQUENCE [LARGE SCALE GENOMIC DNA]</scope>
    <source>
        <strain evidence="2 3">DSM 13279</strain>
    </source>
</reference>
<dbReference type="STRING" id="445975.COLSTE_02213"/>
<dbReference type="EMBL" id="ABXJ01000128">
    <property type="protein sequence ID" value="EEA89669.1"/>
    <property type="molecule type" value="Genomic_DNA"/>
</dbReference>
<dbReference type="PROSITE" id="PS51061">
    <property type="entry name" value="R3H"/>
    <property type="match status" value="1"/>
</dbReference>
<keyword evidence="3" id="KW-1185">Reference proteome</keyword>
<sequence>MILDITAPDLAVLIGRHGRTLESLQTLVSLLVSRKLGFRYPVSIDVEGYKGRRHDKVIGMAKSAAARAVAQGRTVNLPPMSAYERRLVHIALRDDDRIDTHSEGVDPERRVVITLR</sequence>
<dbReference type="Pfam" id="PF01424">
    <property type="entry name" value="R3H"/>
    <property type="match status" value="1"/>
</dbReference>
<dbReference type="InterPro" id="IPR001374">
    <property type="entry name" value="R3H_dom"/>
</dbReference>
<dbReference type="PANTHER" id="PTHR35800:SF1">
    <property type="entry name" value="RNA-BINDING PROTEIN KHPB"/>
    <property type="match status" value="1"/>
</dbReference>
<accession>B6GDN0</accession>
<dbReference type="Gene3D" id="3.30.1370.50">
    <property type="entry name" value="R3H-like domain"/>
    <property type="match status" value="1"/>
</dbReference>
<comment type="caution">
    <text evidence="2">The sequence shown here is derived from an EMBL/GenBank/DDBJ whole genome shotgun (WGS) entry which is preliminary data.</text>
</comment>
<dbReference type="eggNOG" id="COG1847">
    <property type="taxonomic scope" value="Bacteria"/>
</dbReference>
<dbReference type="SMART" id="SM00393">
    <property type="entry name" value="R3H"/>
    <property type="match status" value="1"/>
</dbReference>
<dbReference type="Gene3D" id="3.30.300.20">
    <property type="match status" value="1"/>
</dbReference>
<dbReference type="Pfam" id="PF13083">
    <property type="entry name" value="KH_KhpA-B"/>
    <property type="match status" value="1"/>
</dbReference>
<dbReference type="Proteomes" id="UP000003560">
    <property type="component" value="Unassembled WGS sequence"/>
</dbReference>
<dbReference type="SUPFAM" id="SSF82708">
    <property type="entry name" value="R3H domain"/>
    <property type="match status" value="1"/>
</dbReference>
<organism evidence="2 3">
    <name type="scientific">Collinsella stercoris DSM 13279</name>
    <dbReference type="NCBI Taxonomy" id="445975"/>
    <lineage>
        <taxon>Bacteria</taxon>
        <taxon>Bacillati</taxon>
        <taxon>Actinomycetota</taxon>
        <taxon>Coriobacteriia</taxon>
        <taxon>Coriobacteriales</taxon>
        <taxon>Coriobacteriaceae</taxon>
        <taxon>Collinsella</taxon>
    </lineage>
</organism>
<evidence type="ECO:0000259" key="1">
    <source>
        <dbReference type="PROSITE" id="PS51061"/>
    </source>
</evidence>
<dbReference type="PANTHER" id="PTHR35800">
    <property type="entry name" value="PROTEIN JAG"/>
    <property type="match status" value="1"/>
</dbReference>
<feature type="domain" description="R3H" evidence="1">
    <location>
        <begin position="51"/>
        <end position="116"/>
    </location>
</feature>
<dbReference type="HOGENOM" id="CLU_042512_5_1_11"/>
<protein>
    <submittedName>
        <fullName evidence="2">R3H domain protein</fullName>
    </submittedName>
</protein>
<dbReference type="InterPro" id="IPR039247">
    <property type="entry name" value="KhpB"/>
</dbReference>